<proteinExistence type="predicted"/>
<dbReference type="AlphaFoldDB" id="A0A5J4X6E9"/>
<reference evidence="1 2" key="1">
    <citation type="submission" date="2019-03" db="EMBL/GenBank/DDBJ databases">
        <title>Single cell metagenomics reveals metabolic interactions within the superorganism composed of flagellate Streblomastix strix and complex community of Bacteroidetes bacteria on its surface.</title>
        <authorList>
            <person name="Treitli S.C."/>
            <person name="Kolisko M."/>
            <person name="Husnik F."/>
            <person name="Keeling P."/>
            <person name="Hampl V."/>
        </authorList>
    </citation>
    <scope>NUCLEOTIDE SEQUENCE [LARGE SCALE GENOMIC DNA]</scope>
    <source>
        <strain evidence="1">ST1C</strain>
    </source>
</reference>
<sequence length="190" mass="21220">MAMAPLAPALFVENSCNYTAATLAGFGLQRYIVEVPGIVLNIEFEKRELVLADGSLVPYDMHTIAAGLYDKTLKKLSQFIAENDFHLDVADGAFTMNDEADAIRLQRFIHKPTQTGGKKWLEDEDEIGVIYGATLRAYSVLHGLLYAGVPGKRLLFFRPPADLDANSLNHERRIDAFEYGIQMKHIEFGK</sequence>
<comment type="caution">
    <text evidence="1">The sequence shown here is derived from an EMBL/GenBank/DDBJ whole genome shotgun (WGS) entry which is preliminary data.</text>
</comment>
<dbReference type="EMBL" id="SNRW01000288">
    <property type="protein sequence ID" value="KAA6402089.1"/>
    <property type="molecule type" value="Genomic_DNA"/>
</dbReference>
<dbReference type="Proteomes" id="UP000324800">
    <property type="component" value="Unassembled WGS sequence"/>
</dbReference>
<protein>
    <submittedName>
        <fullName evidence="1">Uncharacterized protein</fullName>
    </submittedName>
</protein>
<evidence type="ECO:0000313" key="2">
    <source>
        <dbReference type="Proteomes" id="UP000324800"/>
    </source>
</evidence>
<name>A0A5J4X6E9_9EUKA</name>
<organism evidence="1 2">
    <name type="scientific">Streblomastix strix</name>
    <dbReference type="NCBI Taxonomy" id="222440"/>
    <lineage>
        <taxon>Eukaryota</taxon>
        <taxon>Metamonada</taxon>
        <taxon>Preaxostyla</taxon>
        <taxon>Oxymonadida</taxon>
        <taxon>Streblomastigidae</taxon>
        <taxon>Streblomastix</taxon>
    </lineage>
</organism>
<gene>
    <name evidence="1" type="ORF">EZS28_002392</name>
</gene>
<evidence type="ECO:0000313" key="1">
    <source>
        <dbReference type="EMBL" id="KAA6402089.1"/>
    </source>
</evidence>
<accession>A0A5J4X6E9</accession>